<dbReference type="AlphaFoldDB" id="A0AAE3IFQ2"/>
<sequence>MEKYEVALLNLTENSEVNTVVYADEAETCDTDDFPTTEQQKLFIKDWFALL</sequence>
<accession>A0AAE3IFQ2</accession>
<dbReference type="RefSeq" id="WP_256319830.1">
    <property type="nucleotide sequence ID" value="NZ_JAOQJZ010000002.1"/>
</dbReference>
<reference evidence="1 2" key="1">
    <citation type="journal article" date="2021" name="ISME Commun">
        <title>Automated analysis of genomic sequences facilitates high-throughput and comprehensive description of bacteria.</title>
        <authorList>
            <person name="Hitch T.C.A."/>
        </authorList>
    </citation>
    <scope>NUCLEOTIDE SEQUENCE [LARGE SCALE GENOMIC DNA]</scope>
    <source>
        <strain evidence="1 2">Sanger_31</strain>
    </source>
</reference>
<evidence type="ECO:0000313" key="1">
    <source>
        <dbReference type="EMBL" id="MCU6704739.1"/>
    </source>
</evidence>
<organism evidence="1 2">
    <name type="scientific">Hominimerdicola aceti</name>
    <dbReference type="NCBI Taxonomy" id="2981726"/>
    <lineage>
        <taxon>Bacteria</taxon>
        <taxon>Bacillati</taxon>
        <taxon>Bacillota</taxon>
        <taxon>Clostridia</taxon>
        <taxon>Eubacteriales</taxon>
        <taxon>Oscillospiraceae</taxon>
        <taxon>Hominimerdicola</taxon>
    </lineage>
</organism>
<comment type="caution">
    <text evidence="1">The sequence shown here is derived from an EMBL/GenBank/DDBJ whole genome shotgun (WGS) entry which is preliminary data.</text>
</comment>
<protein>
    <submittedName>
        <fullName evidence="1">Uncharacterized protein</fullName>
    </submittedName>
</protein>
<name>A0AAE3IFQ2_9FIRM</name>
<dbReference type="EMBL" id="JAOQJZ010000002">
    <property type="protein sequence ID" value="MCU6704739.1"/>
    <property type="molecule type" value="Genomic_DNA"/>
</dbReference>
<keyword evidence="2" id="KW-1185">Reference proteome</keyword>
<evidence type="ECO:0000313" key="2">
    <source>
        <dbReference type="Proteomes" id="UP001208131"/>
    </source>
</evidence>
<dbReference type="Proteomes" id="UP001208131">
    <property type="component" value="Unassembled WGS sequence"/>
</dbReference>
<proteinExistence type="predicted"/>
<gene>
    <name evidence="1" type="ORF">OCV57_02195</name>
</gene>